<name>A0A1C7NS02_9FUNG</name>
<dbReference type="EMBL" id="LUGH01000005">
    <property type="protein sequence ID" value="OBZ91719.1"/>
    <property type="molecule type" value="Genomic_DNA"/>
</dbReference>
<dbReference type="STRING" id="101091.A0A1C7NS02"/>
<dbReference type="OrthoDB" id="660555at2759"/>
<evidence type="ECO:0000313" key="4">
    <source>
        <dbReference type="Proteomes" id="UP000093000"/>
    </source>
</evidence>
<proteinExistence type="predicted"/>
<dbReference type="InterPro" id="IPR001611">
    <property type="entry name" value="Leu-rich_rpt"/>
</dbReference>
<comment type="caution">
    <text evidence="3">The sequence shown here is derived from an EMBL/GenBank/DDBJ whole genome shotgun (WGS) entry which is preliminary data.</text>
</comment>
<dbReference type="Pfam" id="PF13855">
    <property type="entry name" value="LRR_8"/>
    <property type="match status" value="1"/>
</dbReference>
<accession>A0A1C7NS02</accession>
<dbReference type="InterPro" id="IPR032675">
    <property type="entry name" value="LRR_dom_sf"/>
</dbReference>
<keyword evidence="1" id="KW-0433">Leucine-rich repeat</keyword>
<gene>
    <name evidence="3" type="primary">lrrc57</name>
    <name evidence="3" type="ORF">A0J61_00237</name>
</gene>
<keyword evidence="4" id="KW-1185">Reference proteome</keyword>
<protein>
    <submittedName>
        <fullName evidence="3">Leucine-rich repeat-containing protein 57</fullName>
    </submittedName>
</protein>
<dbReference type="InterPro" id="IPR003591">
    <property type="entry name" value="Leu-rich_rpt_typical-subtyp"/>
</dbReference>
<dbReference type="PROSITE" id="PS51450">
    <property type="entry name" value="LRR"/>
    <property type="match status" value="3"/>
</dbReference>
<dbReference type="Gene3D" id="3.80.10.10">
    <property type="entry name" value="Ribonuclease Inhibitor"/>
    <property type="match status" value="2"/>
</dbReference>
<dbReference type="InParanoid" id="A0A1C7NS02"/>
<sequence length="467" mass="52507">MGQAKSSLKSTLVFAYLDNPEIAEAIKTDSPEKDCLLLYPEIYGLKSNVSLNTKNTKRPDSGFISTVSTGNLILLRDLAYIDYTYYSTWTPSSVTSFSIPHHHSDISTNTTHGPTHISFADAMLTSPDKSYQEIYLTNRGIRSLSSNISILSNVRRLDLSNNHITELPDFIGCMRSLEYLSVSRNQITSLPATIGYLSNLLELDVSYNRLDSLTPSIGHLNKLKSFTLSYNSLQQIPIEIGRLVNLIALDLSRNPLRVLPAEVSKLPFLRRMRLDECPLYSELRYPMSHHPISLMETCARTVVRHQIDSSSLPDRLIQYIQTAKPCSSCGGPYFESCVLRGRWIEKSDLQIPLEYILCSAHWSDADDRMLSMFSTQPETTTHHPIQLPSLPKLPPPAGPTTIDRLGSLTRQTRHSPASVLESGVLTEASEDRTGTHRLSLLKQHARRRLNKPNIADWASKMRGQRQI</sequence>
<organism evidence="3 4">
    <name type="scientific">Choanephora cucurbitarum</name>
    <dbReference type="NCBI Taxonomy" id="101091"/>
    <lineage>
        <taxon>Eukaryota</taxon>
        <taxon>Fungi</taxon>
        <taxon>Fungi incertae sedis</taxon>
        <taxon>Mucoromycota</taxon>
        <taxon>Mucoromycotina</taxon>
        <taxon>Mucoromycetes</taxon>
        <taxon>Mucorales</taxon>
        <taxon>Mucorineae</taxon>
        <taxon>Choanephoraceae</taxon>
        <taxon>Choanephoroideae</taxon>
        <taxon>Choanephora</taxon>
    </lineage>
</organism>
<dbReference type="Proteomes" id="UP000093000">
    <property type="component" value="Unassembled WGS sequence"/>
</dbReference>
<evidence type="ECO:0000256" key="2">
    <source>
        <dbReference type="ARBA" id="ARBA00022737"/>
    </source>
</evidence>
<evidence type="ECO:0000256" key="1">
    <source>
        <dbReference type="ARBA" id="ARBA00022614"/>
    </source>
</evidence>
<dbReference type="SMART" id="SM00369">
    <property type="entry name" value="LRR_TYP"/>
    <property type="match status" value="5"/>
</dbReference>
<dbReference type="InterPro" id="IPR050216">
    <property type="entry name" value="LRR_domain-containing"/>
</dbReference>
<dbReference type="AlphaFoldDB" id="A0A1C7NS02"/>
<evidence type="ECO:0000313" key="3">
    <source>
        <dbReference type="EMBL" id="OBZ91719.1"/>
    </source>
</evidence>
<dbReference type="PANTHER" id="PTHR48051:SF1">
    <property type="entry name" value="RAS SUPPRESSOR PROTEIN 1"/>
    <property type="match status" value="1"/>
</dbReference>
<reference evidence="3 4" key="1">
    <citation type="submission" date="2016-03" db="EMBL/GenBank/DDBJ databases">
        <title>Choanephora cucurbitarum.</title>
        <authorList>
            <person name="Min B."/>
            <person name="Park H."/>
            <person name="Park J.-H."/>
            <person name="Shin H.-D."/>
            <person name="Choi I.-G."/>
        </authorList>
    </citation>
    <scope>NUCLEOTIDE SEQUENCE [LARGE SCALE GENOMIC DNA]</scope>
    <source>
        <strain evidence="3 4">KUS-F28377</strain>
    </source>
</reference>
<dbReference type="PANTHER" id="PTHR48051">
    <property type="match status" value="1"/>
</dbReference>
<keyword evidence="2" id="KW-0677">Repeat</keyword>
<dbReference type="GO" id="GO:0005737">
    <property type="term" value="C:cytoplasm"/>
    <property type="evidence" value="ECO:0007669"/>
    <property type="project" value="TreeGrafter"/>
</dbReference>
<dbReference type="SUPFAM" id="SSF52058">
    <property type="entry name" value="L domain-like"/>
    <property type="match status" value="1"/>
</dbReference>
<dbReference type="SMART" id="SM00364">
    <property type="entry name" value="LRR_BAC"/>
    <property type="match status" value="4"/>
</dbReference>
<dbReference type="Pfam" id="PF00560">
    <property type="entry name" value="LRR_1"/>
    <property type="match status" value="1"/>
</dbReference>